<dbReference type="Gene3D" id="3.30.457.10">
    <property type="entry name" value="Copper amine oxidase-like, N-terminal domain"/>
    <property type="match status" value="1"/>
</dbReference>
<dbReference type="Proteomes" id="UP000812277">
    <property type="component" value="Unassembled WGS sequence"/>
</dbReference>
<dbReference type="SUPFAM" id="SSF55383">
    <property type="entry name" value="Copper amine oxidase, domain N"/>
    <property type="match status" value="1"/>
</dbReference>
<gene>
    <name evidence="5" type="ORF">K0T92_11280</name>
</gene>
<comment type="caution">
    <text evidence="5">The sequence shown here is derived from an EMBL/GenBank/DDBJ whole genome shotgun (WGS) entry which is preliminary data.</text>
</comment>
<sequence length="479" mass="53160">MSRKGLTAFLVFMSFMFVFNSGLSLAHSGRTDGNGGHNCSEKSRAKGLCTGYHYHNGGSGGNSGSSGSSSSSGSGGKHSGSTNSTKAAVKEKVILNQSPPTPYCTFVKDQYVKTTTTQIIYQRDWKCIPQTKVKIKANDEVLQLEGLIIDGTTYFTAKQVVAALDADIEVVNGTYTFEREDKRIVISPNSKTAVVNHTAVALTKSPKIYNAMLFVPASFFKEAFQANVVWDASLKEYTIQSAIKGIITDILAHNRVAIKFGNNVISYYLFGIETSTVKHRLNELAELYLEQTLLNQMVTIEFDQARIMNSSNWAYVKFNGELMNRTLIHRGYSKFEDSAADRVIKYRTELKSAENEAQARQSGVWSKLGVYAVEGEGVNSSIVAGAIREERIESDTPAILLQLHNEKDYLRLLTLSEDGIKHVVERHITRNSSIDWDPSFVYTIIFKYNDILITESVYTPGLNTIITTVQEHVTIDDTL</sequence>
<evidence type="ECO:0000259" key="3">
    <source>
        <dbReference type="Pfam" id="PF00565"/>
    </source>
</evidence>
<evidence type="ECO:0000313" key="6">
    <source>
        <dbReference type="Proteomes" id="UP000812277"/>
    </source>
</evidence>
<dbReference type="RefSeq" id="WP_219872571.1">
    <property type="nucleotide sequence ID" value="NZ_JAHZIJ010000006.1"/>
</dbReference>
<feature type="chain" id="PRO_5047173543" evidence="2">
    <location>
        <begin position="27"/>
        <end position="479"/>
    </location>
</feature>
<dbReference type="InterPro" id="IPR035437">
    <property type="entry name" value="SNase_OB-fold_sf"/>
</dbReference>
<reference evidence="5 6" key="1">
    <citation type="submission" date="2021-07" db="EMBL/GenBank/DDBJ databases">
        <title>Paenibacillus radiodurans sp. nov., isolated from the southeastern edge of Tengger Desert.</title>
        <authorList>
            <person name="Zhang G."/>
        </authorList>
    </citation>
    <scope>NUCLEOTIDE SEQUENCE [LARGE SCALE GENOMIC DNA]</scope>
    <source>
        <strain evidence="5 6">DT7-4</strain>
    </source>
</reference>
<dbReference type="InterPro" id="IPR016071">
    <property type="entry name" value="Staphylococal_nuclease_OB-fold"/>
</dbReference>
<dbReference type="EMBL" id="JAHZIJ010000006">
    <property type="protein sequence ID" value="MBW7475331.1"/>
    <property type="molecule type" value="Genomic_DNA"/>
</dbReference>
<feature type="domain" description="TNase-like" evidence="3">
    <location>
        <begin position="284"/>
        <end position="367"/>
    </location>
</feature>
<dbReference type="InterPro" id="IPR012854">
    <property type="entry name" value="Cu_amine_oxidase-like_N"/>
</dbReference>
<evidence type="ECO:0000256" key="2">
    <source>
        <dbReference type="SAM" id="SignalP"/>
    </source>
</evidence>
<evidence type="ECO:0000256" key="1">
    <source>
        <dbReference type="SAM" id="MobiDB-lite"/>
    </source>
</evidence>
<evidence type="ECO:0000313" key="5">
    <source>
        <dbReference type="EMBL" id="MBW7475331.1"/>
    </source>
</evidence>
<dbReference type="Gene3D" id="2.40.50.90">
    <property type="match status" value="1"/>
</dbReference>
<dbReference type="InterPro" id="IPR047773">
    <property type="entry name" value="YHYH_dom_bact"/>
</dbReference>
<keyword evidence="2" id="KW-0732">Signal</keyword>
<proteinExistence type="predicted"/>
<dbReference type="Pfam" id="PF00565">
    <property type="entry name" value="SNase"/>
    <property type="match status" value="1"/>
</dbReference>
<evidence type="ECO:0000259" key="4">
    <source>
        <dbReference type="Pfam" id="PF07833"/>
    </source>
</evidence>
<protein>
    <submittedName>
        <fullName evidence="5">YHYH domain-containing protein</fullName>
    </submittedName>
</protein>
<feature type="signal peptide" evidence="2">
    <location>
        <begin position="1"/>
        <end position="26"/>
    </location>
</feature>
<dbReference type="SUPFAM" id="SSF50199">
    <property type="entry name" value="Staphylococcal nuclease"/>
    <property type="match status" value="1"/>
</dbReference>
<name>A0ABS7D671_9BACL</name>
<feature type="region of interest" description="Disordered" evidence="1">
    <location>
        <begin position="60"/>
        <end position="84"/>
    </location>
</feature>
<accession>A0ABS7D671</accession>
<dbReference type="NCBIfam" id="NF033223">
    <property type="entry name" value="YHYH_alt"/>
    <property type="match status" value="1"/>
</dbReference>
<dbReference type="InterPro" id="IPR036582">
    <property type="entry name" value="Mao_N_sf"/>
</dbReference>
<feature type="domain" description="Copper amine oxidase-like N-terminal" evidence="4">
    <location>
        <begin position="142"/>
        <end position="238"/>
    </location>
</feature>
<keyword evidence="6" id="KW-1185">Reference proteome</keyword>
<dbReference type="Pfam" id="PF07833">
    <property type="entry name" value="Cu_amine_oxidN1"/>
    <property type="match status" value="1"/>
</dbReference>
<organism evidence="5 6">
    <name type="scientific">Paenibacillus oenotherae</name>
    <dbReference type="NCBI Taxonomy" id="1435645"/>
    <lineage>
        <taxon>Bacteria</taxon>
        <taxon>Bacillati</taxon>
        <taxon>Bacillota</taxon>
        <taxon>Bacilli</taxon>
        <taxon>Bacillales</taxon>
        <taxon>Paenibacillaceae</taxon>
        <taxon>Paenibacillus</taxon>
    </lineage>
</organism>